<dbReference type="InterPro" id="IPR037159">
    <property type="entry name" value="RNA_POL_N_sf"/>
</dbReference>
<evidence type="ECO:0000256" key="6">
    <source>
        <dbReference type="ARBA" id="ARBA00022946"/>
    </source>
</evidence>
<dbReference type="InterPro" id="IPR024075">
    <property type="entry name" value="DNA-dir_RNA_pol_helix_hairp_sf"/>
</dbReference>
<comment type="similarity">
    <text evidence="2 10">Belongs to the phage and mitochondrial RNA polymerase family.</text>
</comment>
<comment type="function">
    <text evidence="10">DNA-dependent RNA polymerase catalyzes the transcription of DNA into RNA using the four ribonucleoside triphosphates as substrates.</text>
</comment>
<dbReference type="FunFam" id="1.10.287.280:FF:000001">
    <property type="entry name" value="DNA-directed RNA polymerase"/>
    <property type="match status" value="1"/>
</dbReference>
<dbReference type="GO" id="GO:0003899">
    <property type="term" value="F:DNA-directed RNA polymerase activity"/>
    <property type="evidence" value="ECO:0007669"/>
    <property type="project" value="UniProtKB-EC"/>
</dbReference>
<gene>
    <name evidence="13" type="primary">RPO41</name>
    <name evidence="13" type="ORF">IWQ62_003386</name>
</gene>
<feature type="region of interest" description="Disordered" evidence="11">
    <location>
        <begin position="318"/>
        <end position="341"/>
    </location>
</feature>
<dbReference type="OrthoDB" id="276422at2759"/>
<dbReference type="Gene3D" id="1.10.287.280">
    <property type="match status" value="1"/>
</dbReference>
<evidence type="ECO:0000256" key="7">
    <source>
        <dbReference type="ARBA" id="ARBA00023128"/>
    </source>
</evidence>
<keyword evidence="6" id="KW-0809">Transit peptide</keyword>
<dbReference type="GO" id="GO:0006390">
    <property type="term" value="P:mitochondrial transcription"/>
    <property type="evidence" value="ECO:0007669"/>
    <property type="project" value="TreeGrafter"/>
</dbReference>
<evidence type="ECO:0000256" key="11">
    <source>
        <dbReference type="SAM" id="MobiDB-lite"/>
    </source>
</evidence>
<dbReference type="InterPro" id="IPR046950">
    <property type="entry name" value="DNA-dir_Rpol_C_phage-type"/>
</dbReference>
<feature type="region of interest" description="Disordered" evidence="11">
    <location>
        <begin position="1063"/>
        <end position="1083"/>
    </location>
</feature>
<keyword evidence="4 10" id="KW-0808">Transferase</keyword>
<reference evidence="13" key="1">
    <citation type="submission" date="2022-07" db="EMBL/GenBank/DDBJ databases">
        <title>Phylogenomic reconstructions and comparative analyses of Kickxellomycotina fungi.</title>
        <authorList>
            <person name="Reynolds N.K."/>
            <person name="Stajich J.E."/>
            <person name="Barry K."/>
            <person name="Grigoriev I.V."/>
            <person name="Crous P."/>
            <person name="Smith M.E."/>
        </authorList>
    </citation>
    <scope>NUCLEOTIDE SEQUENCE</scope>
    <source>
        <strain evidence="13">RSA 1196</strain>
    </source>
</reference>
<evidence type="ECO:0000256" key="9">
    <source>
        <dbReference type="ARBA" id="ARBA00048552"/>
    </source>
</evidence>
<evidence type="ECO:0000313" key="13">
    <source>
        <dbReference type="EMBL" id="KAJ1962894.1"/>
    </source>
</evidence>
<dbReference type="GO" id="GO:0034245">
    <property type="term" value="C:mitochondrial DNA-directed RNA polymerase complex"/>
    <property type="evidence" value="ECO:0007669"/>
    <property type="project" value="TreeGrafter"/>
</dbReference>
<organism evidence="13 14">
    <name type="scientific">Dispira parvispora</name>
    <dbReference type="NCBI Taxonomy" id="1520584"/>
    <lineage>
        <taxon>Eukaryota</taxon>
        <taxon>Fungi</taxon>
        <taxon>Fungi incertae sedis</taxon>
        <taxon>Zoopagomycota</taxon>
        <taxon>Kickxellomycotina</taxon>
        <taxon>Dimargaritomycetes</taxon>
        <taxon>Dimargaritales</taxon>
        <taxon>Dimargaritaceae</taxon>
        <taxon>Dispira</taxon>
    </lineage>
</organism>
<dbReference type="Gene3D" id="1.10.150.20">
    <property type="entry name" value="5' to 3' exonuclease, C-terminal subdomain"/>
    <property type="match status" value="1"/>
</dbReference>
<comment type="subcellular location">
    <subcellularLocation>
        <location evidence="1">Mitochondrion</location>
    </subcellularLocation>
</comment>
<dbReference type="PROSITE" id="PS00489">
    <property type="entry name" value="RNA_POL_PHAGE_2"/>
    <property type="match status" value="1"/>
</dbReference>
<evidence type="ECO:0000256" key="3">
    <source>
        <dbReference type="ARBA" id="ARBA00022478"/>
    </source>
</evidence>
<evidence type="ECO:0000256" key="5">
    <source>
        <dbReference type="ARBA" id="ARBA00022695"/>
    </source>
</evidence>
<accession>A0A9W8E6K7</accession>
<evidence type="ECO:0000259" key="12">
    <source>
        <dbReference type="SMART" id="SM01311"/>
    </source>
</evidence>
<feature type="domain" description="DNA-directed RNA polymerase N-terminal" evidence="12">
    <location>
        <begin position="373"/>
        <end position="694"/>
    </location>
</feature>
<sequence>IRMRFPILCLPRNGLPNHQGMVVGMTTRSTVSALHHHAKSYTRLLVTGSNLSRTKPHGCSQAYFGVEYPFSRIGGRFLHSTPLTDAPALSPTVRRLAVSATQQVEDPVEHDTQFTLAVPDPPAYPAVDLQSEKRDFLILPHETDEQLLFPGNHTLENQLALVQACLVSGDFSRAKRMIAGLYRLHAREMTHMVDIGVHNTLLNGLMEYRPRPQTVVALEWFESLRTYKLVPTIDTYAIMIKGFLRVDSSRVVNALLHDLKKRALDPINLLQSEYLKAEDLERIVPLLAEATVTGKSASDRTSAMAQFVAQHEKLTKRAVVPRDGTSTTGPRASSEETPDLPAADAVMSKDTLGVLLLKKALGPLEQERFNLYDKQIRMEQESLDATVTLIQKHREARRDPFANMSVRSLKRYIIAWHKKMMELIEKELFLVNRSGGEGEAGRDRMYYGPFLKSIAPSKVAMATILSVLESYALKSGKNSQSTHISITSTVVNIANRLEDEYNSEQFKNKNNAALIPKYMDLNNMQSSGKLFNMAVRKALAKIEREQVDTTWAPKWPETSKVKLGSLLLSFLLDSAKLKSNRVDPHSGEVSDREVAAFHHSYVYEMGKKIGILQFSEEILEILSRETPKDTFSPRNLPMIVPPRPWLTFNSGGYLTIRSMSVRLKSFVDEFRYLKKASDEERLDTIHMGLDILGSTAWSVNRPVFDVVLEVWNSGKALGDIPAAKVNMELPKRPADYDTNPKARLRYSQRRTEVLNAIQNNHSLRCSANYQLEIARAFLPYTFYFPHNLDFRGRAYPIPPHFNHLGNDLCRGLLQFDKGKPLGPHGLRWLRIQLANLYGFDKHSFDDREQFAIDHFEDVKDSALHPLKGRRWWLNAEDPWQCLATCMDLHAASMLPDPTQYISHLPIHQDGTCNGLQHYAALGCDRQGAEHVNLYPSSTPQDVYSGVLHLVVKAIDRDAAADNVLAKLVQGKVTRKVIKQTVMTNVYGVTFVGAREQIYRRLKEVEDLDPDMLFKCSSYVAKLVFDSLGEIFSCARQIQDWLNEAASTIARSVDLEYINVQSQTSSTSGRRASPTTTRGTTRGGAIKSTTKMVQEARKHMNSVIWTTPLNLTVVQPYRNVNTRVIKTNLQSIHIADNSQKAPVNSRKQRTAFPPNFIHSLDASHMMLSAIECHRQDLVFSAVHDSYWTHACDVDTMNTILRNQFIKLHQQPILENLRDEFLMRYGNHCTPMYVDLNTGEAIRKANWTSTTAAVASSAASTSDATQSTTASTPGSPDTPSDVEASPGETTLAKEVSADDLDAYLADALAPKKVKKQRGRKKTAELRFVPLTLPPLPPKGDFKIDEVATSDYFFH</sequence>
<evidence type="ECO:0000256" key="4">
    <source>
        <dbReference type="ARBA" id="ARBA00022679"/>
    </source>
</evidence>
<dbReference type="GO" id="GO:0001018">
    <property type="term" value="F:mitochondrial promoter sequence-specific DNA binding"/>
    <property type="evidence" value="ECO:0007669"/>
    <property type="project" value="TreeGrafter"/>
</dbReference>
<dbReference type="PANTHER" id="PTHR10102:SF0">
    <property type="entry name" value="DNA-DIRECTED RNA POLYMERASE, MITOCHONDRIAL"/>
    <property type="match status" value="1"/>
</dbReference>
<dbReference type="InterPro" id="IPR043502">
    <property type="entry name" value="DNA/RNA_pol_sf"/>
</dbReference>
<dbReference type="PROSITE" id="PS00900">
    <property type="entry name" value="RNA_POL_PHAGE_1"/>
    <property type="match status" value="1"/>
</dbReference>
<protein>
    <recommendedName>
        <fullName evidence="10">DNA-directed RNA polymerase</fullName>
        <ecNumber evidence="10">2.7.7.6</ecNumber>
    </recommendedName>
</protein>
<keyword evidence="14" id="KW-1185">Reference proteome</keyword>
<comment type="caution">
    <text evidence="13">The sequence shown here is derived from an EMBL/GenBank/DDBJ whole genome shotgun (WGS) entry which is preliminary data.</text>
</comment>
<evidence type="ECO:0000256" key="10">
    <source>
        <dbReference type="RuleBase" id="RU003805"/>
    </source>
</evidence>
<dbReference type="SMART" id="SM01311">
    <property type="entry name" value="RPOL_N"/>
    <property type="match status" value="1"/>
</dbReference>
<dbReference type="Gene3D" id="1.25.40.10">
    <property type="entry name" value="Tetratricopeptide repeat domain"/>
    <property type="match status" value="1"/>
</dbReference>
<evidence type="ECO:0000256" key="2">
    <source>
        <dbReference type="ARBA" id="ARBA00009493"/>
    </source>
</evidence>
<dbReference type="EMBL" id="JANBPY010000900">
    <property type="protein sequence ID" value="KAJ1962894.1"/>
    <property type="molecule type" value="Genomic_DNA"/>
</dbReference>
<dbReference type="InterPro" id="IPR002092">
    <property type="entry name" value="DNA-dir_Rpol_phage-type"/>
</dbReference>
<dbReference type="Gene3D" id="1.10.287.260">
    <property type="match status" value="1"/>
</dbReference>
<evidence type="ECO:0000256" key="8">
    <source>
        <dbReference type="ARBA" id="ARBA00023163"/>
    </source>
</evidence>
<feature type="non-terminal residue" evidence="13">
    <location>
        <position position="1"/>
    </location>
</feature>
<keyword evidence="8 10" id="KW-0804">Transcription</keyword>
<keyword evidence="5 10" id="KW-0548">Nucleotidyltransferase</keyword>
<dbReference type="Pfam" id="PF00940">
    <property type="entry name" value="RNA_pol"/>
    <property type="match status" value="1"/>
</dbReference>
<evidence type="ECO:0000313" key="14">
    <source>
        <dbReference type="Proteomes" id="UP001150925"/>
    </source>
</evidence>
<feature type="compositionally biased region" description="Low complexity" evidence="11">
    <location>
        <begin position="1255"/>
        <end position="1270"/>
    </location>
</feature>
<comment type="catalytic activity">
    <reaction evidence="9 10">
        <text>RNA(n) + a ribonucleoside 5'-triphosphate = RNA(n+1) + diphosphate</text>
        <dbReference type="Rhea" id="RHEA:21248"/>
        <dbReference type="Rhea" id="RHEA-COMP:14527"/>
        <dbReference type="Rhea" id="RHEA-COMP:17342"/>
        <dbReference type="ChEBI" id="CHEBI:33019"/>
        <dbReference type="ChEBI" id="CHEBI:61557"/>
        <dbReference type="ChEBI" id="CHEBI:140395"/>
        <dbReference type="EC" id="2.7.7.6"/>
    </reaction>
</comment>
<dbReference type="Pfam" id="PF14700">
    <property type="entry name" value="RPOL_N"/>
    <property type="match status" value="1"/>
</dbReference>
<proteinExistence type="inferred from homology"/>
<evidence type="ECO:0000256" key="1">
    <source>
        <dbReference type="ARBA" id="ARBA00004173"/>
    </source>
</evidence>
<keyword evidence="3 10" id="KW-0240">DNA-directed RNA polymerase</keyword>
<name>A0A9W8E6K7_9FUNG</name>
<dbReference type="InterPro" id="IPR011990">
    <property type="entry name" value="TPR-like_helical_dom_sf"/>
</dbReference>
<feature type="region of interest" description="Disordered" evidence="11">
    <location>
        <begin position="1255"/>
        <end position="1286"/>
    </location>
</feature>
<dbReference type="InterPro" id="IPR029262">
    <property type="entry name" value="RPOL_N"/>
</dbReference>
<keyword evidence="7" id="KW-0496">Mitochondrion</keyword>
<dbReference type="SUPFAM" id="SSF56672">
    <property type="entry name" value="DNA/RNA polymerases"/>
    <property type="match status" value="1"/>
</dbReference>
<dbReference type="Proteomes" id="UP001150925">
    <property type="component" value="Unassembled WGS sequence"/>
</dbReference>
<dbReference type="FunFam" id="1.10.150.20:FF:000041">
    <property type="entry name" value="DNA-directed RNA polymerase"/>
    <property type="match status" value="1"/>
</dbReference>
<dbReference type="PANTHER" id="PTHR10102">
    <property type="entry name" value="DNA-DIRECTED RNA POLYMERASE, MITOCHONDRIAL"/>
    <property type="match status" value="1"/>
</dbReference>
<dbReference type="EC" id="2.7.7.6" evidence="10"/>
<dbReference type="Gene3D" id="1.10.1320.10">
    <property type="entry name" value="DNA-directed RNA polymerase, N-terminal domain"/>
    <property type="match status" value="1"/>
</dbReference>